<proteinExistence type="predicted"/>
<gene>
    <name evidence="1" type="ORF">SAMN04489835_0484</name>
</gene>
<dbReference type="AlphaFoldDB" id="A0A1H6ISI9"/>
<keyword evidence="2" id="KW-1185">Reference proteome</keyword>
<dbReference type="STRING" id="370526.SAMN04489835_0484"/>
<protein>
    <submittedName>
        <fullName evidence="1">Uncharacterized protein</fullName>
    </submittedName>
</protein>
<evidence type="ECO:0000313" key="1">
    <source>
        <dbReference type="EMBL" id="SEH49348.1"/>
    </source>
</evidence>
<sequence length="128" mass="13533">MGTADAAVAGDARVVLRRMLDELTDVSAPADRSPAYRRGFDAGTRYARICVLDEIAAVSGGLDEAAMIDGMRRDRELMRVRAALRTIERRLADAAAPGAGDSATGFRDAVDIALQSISGLQPAGLSRE</sequence>
<name>A0A1H6ISI9_MYCRU</name>
<dbReference type="Proteomes" id="UP000182915">
    <property type="component" value="Chromosome I"/>
</dbReference>
<dbReference type="EMBL" id="LT629971">
    <property type="protein sequence ID" value="SEH49348.1"/>
    <property type="molecule type" value="Genomic_DNA"/>
</dbReference>
<accession>A0A1H6ISI9</accession>
<organism evidence="1 2">
    <name type="scientific">Mycolicibacterium rutilum</name>
    <name type="common">Mycobacterium rutilum</name>
    <dbReference type="NCBI Taxonomy" id="370526"/>
    <lineage>
        <taxon>Bacteria</taxon>
        <taxon>Bacillati</taxon>
        <taxon>Actinomycetota</taxon>
        <taxon>Actinomycetes</taxon>
        <taxon>Mycobacteriales</taxon>
        <taxon>Mycobacteriaceae</taxon>
        <taxon>Mycolicibacterium</taxon>
    </lineage>
</organism>
<reference evidence="2" key="1">
    <citation type="submission" date="2016-10" db="EMBL/GenBank/DDBJ databases">
        <authorList>
            <person name="Varghese N."/>
            <person name="Submissions S."/>
        </authorList>
    </citation>
    <scope>NUCLEOTIDE SEQUENCE [LARGE SCALE GENOMIC DNA]</scope>
    <source>
        <strain evidence="2">DSM 45405</strain>
    </source>
</reference>
<evidence type="ECO:0000313" key="2">
    <source>
        <dbReference type="Proteomes" id="UP000182915"/>
    </source>
</evidence>